<name>A0A1G4JCV2_9SACH</name>
<dbReference type="EMBL" id="LT598455">
    <property type="protein sequence ID" value="SCU87724.1"/>
    <property type="molecule type" value="Genomic_DNA"/>
</dbReference>
<keyword evidence="3" id="KW-1185">Reference proteome</keyword>
<organism evidence="2 3">
    <name type="scientific">Lachancea dasiensis</name>
    <dbReference type="NCBI Taxonomy" id="1072105"/>
    <lineage>
        <taxon>Eukaryota</taxon>
        <taxon>Fungi</taxon>
        <taxon>Dikarya</taxon>
        <taxon>Ascomycota</taxon>
        <taxon>Saccharomycotina</taxon>
        <taxon>Saccharomycetes</taxon>
        <taxon>Saccharomycetales</taxon>
        <taxon>Saccharomycetaceae</taxon>
        <taxon>Lachancea</taxon>
    </lineage>
</organism>
<protein>
    <submittedName>
        <fullName evidence="2">LADA_0E05776g1_1</fullName>
    </submittedName>
</protein>
<feature type="region of interest" description="Disordered" evidence="1">
    <location>
        <begin position="39"/>
        <end position="111"/>
    </location>
</feature>
<reference evidence="3" key="1">
    <citation type="submission" date="2016-03" db="EMBL/GenBank/DDBJ databases">
        <authorList>
            <person name="Devillers H."/>
        </authorList>
    </citation>
    <scope>NUCLEOTIDE SEQUENCE [LARGE SCALE GENOMIC DNA]</scope>
</reference>
<sequence length="221" mass="24048">MCYRLQAASVSVNSSIECRNKRKRKISVWVKRIIQPNKDQHFGNNAADTTHSTTMKSLHSPSAVTGSNSQRHKRSVAHRNSRARKLTATTGTAAGYEEVAPQKQDPQPRSVVWDKSVIKDDPLPSGMRLDFDQNHDNASTAPLISHCSSSAKSSVFSDVTSLQSTRATVLSNKTMDTNSSTVGIPPASILDRSRQAGAPSIFSIATTHQTSQANSVRQFSL</sequence>
<feature type="compositionally biased region" description="Polar residues" evidence="1">
    <location>
        <begin position="42"/>
        <end position="69"/>
    </location>
</feature>
<evidence type="ECO:0000313" key="2">
    <source>
        <dbReference type="EMBL" id="SCU87724.1"/>
    </source>
</evidence>
<dbReference type="OrthoDB" id="4035860at2759"/>
<dbReference type="AlphaFoldDB" id="A0A1G4JCV2"/>
<proteinExistence type="predicted"/>
<gene>
    <name evidence="2" type="ORF">LADA_0E05776G</name>
</gene>
<feature type="compositionally biased region" description="Basic residues" evidence="1">
    <location>
        <begin position="70"/>
        <end position="85"/>
    </location>
</feature>
<evidence type="ECO:0000256" key="1">
    <source>
        <dbReference type="SAM" id="MobiDB-lite"/>
    </source>
</evidence>
<dbReference type="Proteomes" id="UP000190274">
    <property type="component" value="Chromosome E"/>
</dbReference>
<accession>A0A1G4JCV2</accession>
<evidence type="ECO:0000313" key="3">
    <source>
        <dbReference type="Proteomes" id="UP000190274"/>
    </source>
</evidence>